<dbReference type="InterPro" id="IPR038756">
    <property type="entry name" value="CheX-like"/>
</dbReference>
<accession>A0A285HMU8</accession>
<dbReference type="Proteomes" id="UP000219573">
    <property type="component" value="Unassembled WGS sequence"/>
</dbReference>
<evidence type="ECO:0000259" key="2">
    <source>
        <dbReference type="Pfam" id="PF13690"/>
    </source>
</evidence>
<dbReference type="Gene3D" id="3.40.1550.10">
    <property type="entry name" value="CheC-like"/>
    <property type="match status" value="1"/>
</dbReference>
<dbReference type="PANTHER" id="PTHR39452:SF1">
    <property type="entry name" value="CHEY-P PHOSPHATASE CHEX"/>
    <property type="match status" value="1"/>
</dbReference>
<keyword evidence="4" id="KW-1185">Reference proteome</keyword>
<feature type="domain" description="Chemotaxis phosphatase CheX-like" evidence="2">
    <location>
        <begin position="43"/>
        <end position="137"/>
    </location>
</feature>
<gene>
    <name evidence="3" type="ORF">SAMN06265827_12161</name>
</gene>
<keyword evidence="1" id="KW-0145">Chemotaxis</keyword>
<sequence>MNQEYINPIFEAARNVLKNMIQVEVERGELTLRKSPFSAKKVNASIGVTGDLKGFIYYSMDENTALEVFTKMSGMSMDEFDELVSSAIGELANIVTGNSLTKLSELNYQCDITPPSITYGDNVQITTNQRKFLVIPLHTEIGDFEINVSLEERKK</sequence>
<dbReference type="InterPro" id="IPR028976">
    <property type="entry name" value="CheC-like_sf"/>
</dbReference>
<dbReference type="RefSeq" id="WP_097018680.1">
    <property type="nucleotide sequence ID" value="NZ_OBDZ01000021.1"/>
</dbReference>
<protein>
    <submittedName>
        <fullName evidence="3">Chemotaxis protein CheX</fullName>
    </submittedName>
</protein>
<name>A0A285HMU8_9FIRM</name>
<evidence type="ECO:0000313" key="3">
    <source>
        <dbReference type="EMBL" id="SNY36984.1"/>
    </source>
</evidence>
<dbReference type="PANTHER" id="PTHR39452">
    <property type="entry name" value="CHEY-P PHOSPHATASE CHEX"/>
    <property type="match status" value="1"/>
</dbReference>
<reference evidence="4" key="1">
    <citation type="submission" date="2017-09" db="EMBL/GenBank/DDBJ databases">
        <authorList>
            <person name="Varghese N."/>
            <person name="Submissions S."/>
        </authorList>
    </citation>
    <scope>NUCLEOTIDE SEQUENCE [LARGE SCALE GENOMIC DNA]</scope>
    <source>
        <strain evidence="4">MSL47</strain>
    </source>
</reference>
<evidence type="ECO:0000256" key="1">
    <source>
        <dbReference type="ARBA" id="ARBA00022500"/>
    </source>
</evidence>
<dbReference type="EMBL" id="OBDZ01000021">
    <property type="protein sequence ID" value="SNY36984.1"/>
    <property type="molecule type" value="Genomic_DNA"/>
</dbReference>
<dbReference type="SUPFAM" id="SSF103039">
    <property type="entry name" value="CheC-like"/>
    <property type="match status" value="1"/>
</dbReference>
<dbReference type="AlphaFoldDB" id="A0A285HMU8"/>
<dbReference type="Pfam" id="PF13690">
    <property type="entry name" value="CheX"/>
    <property type="match status" value="1"/>
</dbReference>
<dbReference type="STRING" id="1413210.U472_05805"/>
<proteinExistence type="predicted"/>
<evidence type="ECO:0000313" key="4">
    <source>
        <dbReference type="Proteomes" id="UP000219573"/>
    </source>
</evidence>
<dbReference type="GO" id="GO:0006935">
    <property type="term" value="P:chemotaxis"/>
    <property type="evidence" value="ECO:0007669"/>
    <property type="project" value="UniProtKB-KW"/>
</dbReference>
<dbReference type="OrthoDB" id="9788100at2"/>
<dbReference type="InterPro" id="IPR028051">
    <property type="entry name" value="CheX-like_dom"/>
</dbReference>
<organism evidence="3 4">
    <name type="scientific">Orenia metallireducens</name>
    <dbReference type="NCBI Taxonomy" id="1413210"/>
    <lineage>
        <taxon>Bacteria</taxon>
        <taxon>Bacillati</taxon>
        <taxon>Bacillota</taxon>
        <taxon>Clostridia</taxon>
        <taxon>Halanaerobiales</taxon>
        <taxon>Halobacteroidaceae</taxon>
        <taxon>Orenia</taxon>
    </lineage>
</organism>
<dbReference type="CDD" id="cd17906">
    <property type="entry name" value="CheX"/>
    <property type="match status" value="1"/>
</dbReference>